<sequence length="177" mass="19723">MKLTALVTPSPETLGPTESTFRVFHHVDDFCAALSAAGVPVTIVEGTLADVPDDGFLLVYRWVDLERHLTPELAPRLVVVAPPGPLWRLLWTSTIAAGINERWYSDWYYGHDDENGYGLLARKDMGDRWGATKIEPGYSTERYAEYAHPGCRHIPELLATYLAALAPLLAQERSEQS</sequence>
<dbReference type="EMBL" id="CP114040">
    <property type="protein sequence ID" value="WAS90852.1"/>
    <property type="molecule type" value="Genomic_DNA"/>
</dbReference>
<organism evidence="1 2">
    <name type="scientific">Nannocystis punicea</name>
    <dbReference type="NCBI Taxonomy" id="2995304"/>
    <lineage>
        <taxon>Bacteria</taxon>
        <taxon>Pseudomonadati</taxon>
        <taxon>Myxococcota</taxon>
        <taxon>Polyangia</taxon>
        <taxon>Nannocystales</taxon>
        <taxon>Nannocystaceae</taxon>
        <taxon>Nannocystis</taxon>
    </lineage>
</organism>
<evidence type="ECO:0000313" key="2">
    <source>
        <dbReference type="Proteomes" id="UP001164459"/>
    </source>
</evidence>
<gene>
    <name evidence="1" type="ORF">O0S08_32085</name>
</gene>
<evidence type="ECO:0000313" key="1">
    <source>
        <dbReference type="EMBL" id="WAS90852.1"/>
    </source>
</evidence>
<reference evidence="1" key="1">
    <citation type="submission" date="2022-11" db="EMBL/GenBank/DDBJ databases">
        <title>Minimal conservation of predation-associated metabolite biosynthetic gene clusters underscores biosynthetic potential of Myxococcota including descriptions for ten novel species: Archangium lansinium sp. nov., Myxococcus landrumus sp. nov., Nannocystis bai.</title>
        <authorList>
            <person name="Ahearne A."/>
            <person name="Stevens C."/>
            <person name="Dowd S."/>
        </authorList>
    </citation>
    <scope>NUCLEOTIDE SEQUENCE</scope>
    <source>
        <strain evidence="1">Fl3</strain>
    </source>
</reference>
<keyword evidence="2" id="KW-1185">Reference proteome</keyword>
<proteinExistence type="predicted"/>
<dbReference type="RefSeq" id="WP_269033179.1">
    <property type="nucleotide sequence ID" value="NZ_CP114040.1"/>
</dbReference>
<protein>
    <submittedName>
        <fullName evidence="1">Uncharacterized protein</fullName>
    </submittedName>
</protein>
<accession>A0ABY7GV64</accession>
<name>A0ABY7GV64_9BACT</name>
<dbReference type="Proteomes" id="UP001164459">
    <property type="component" value="Chromosome"/>
</dbReference>